<dbReference type="Proteomes" id="UP001266305">
    <property type="component" value="Unassembled WGS sequence"/>
</dbReference>
<organism evidence="1 2">
    <name type="scientific">Saguinus oedipus</name>
    <name type="common">Cotton-top tamarin</name>
    <name type="synonym">Oedipomidas oedipus</name>
    <dbReference type="NCBI Taxonomy" id="9490"/>
    <lineage>
        <taxon>Eukaryota</taxon>
        <taxon>Metazoa</taxon>
        <taxon>Chordata</taxon>
        <taxon>Craniata</taxon>
        <taxon>Vertebrata</taxon>
        <taxon>Euteleostomi</taxon>
        <taxon>Mammalia</taxon>
        <taxon>Eutheria</taxon>
        <taxon>Euarchontoglires</taxon>
        <taxon>Primates</taxon>
        <taxon>Haplorrhini</taxon>
        <taxon>Platyrrhini</taxon>
        <taxon>Cebidae</taxon>
        <taxon>Callitrichinae</taxon>
        <taxon>Saguinus</taxon>
    </lineage>
</organism>
<gene>
    <name evidence="1" type="ORF">P7K49_040298</name>
</gene>
<sequence length="301" mass="34546">MREYCWKGLFRDLPTESICRLPFEHTSLHLSKEFSLQHLLPFTQECPNADLARNVFLTPESKACFEISPQKAFADFPFNTRVYLSEQIEICVASVFKAEFYGYFVICGNTAGKACFEISPQKAFADFPLNTRVYLFRVLLLFRYMCPLQHTSLSAEFYCYIAICRITAGMGCFEISPQKAFPEVPFHTRVYLCKLNAHIDNRSYILQFTQECPNAAIARNVFLTPESKACFEISPQKAFADVPFNTRVYLSEQIEICVVSVFKAEFYCYFVICGNTAGKACFEISPQKAFADFPLNTRIYL</sequence>
<comment type="caution">
    <text evidence="1">The sequence shown here is derived from an EMBL/GenBank/DDBJ whole genome shotgun (WGS) entry which is preliminary data.</text>
</comment>
<proteinExistence type="predicted"/>
<protein>
    <submittedName>
        <fullName evidence="1">Uncharacterized protein</fullName>
    </submittedName>
</protein>
<feature type="non-terminal residue" evidence="1">
    <location>
        <position position="301"/>
    </location>
</feature>
<dbReference type="EMBL" id="JASSZA010000378">
    <property type="protein sequence ID" value="KAK2081228.1"/>
    <property type="molecule type" value="Genomic_DNA"/>
</dbReference>
<reference evidence="1 2" key="1">
    <citation type="submission" date="2023-05" db="EMBL/GenBank/DDBJ databases">
        <title>B98-5 Cell Line De Novo Hybrid Assembly: An Optical Mapping Approach.</title>
        <authorList>
            <person name="Kananen K."/>
            <person name="Auerbach J.A."/>
            <person name="Kautto E."/>
            <person name="Blachly J.S."/>
        </authorList>
    </citation>
    <scope>NUCLEOTIDE SEQUENCE [LARGE SCALE GENOMIC DNA]</scope>
    <source>
        <strain evidence="1">B95-8</strain>
        <tissue evidence="1">Cell line</tissue>
    </source>
</reference>
<evidence type="ECO:0000313" key="1">
    <source>
        <dbReference type="EMBL" id="KAK2081228.1"/>
    </source>
</evidence>
<keyword evidence="2" id="KW-1185">Reference proteome</keyword>
<name>A0ABQ9T914_SAGOE</name>
<evidence type="ECO:0000313" key="2">
    <source>
        <dbReference type="Proteomes" id="UP001266305"/>
    </source>
</evidence>
<accession>A0ABQ9T914</accession>